<protein>
    <recommendedName>
        <fullName evidence="7">BTB domain-containing protein</fullName>
    </recommendedName>
</protein>
<evidence type="ECO:0000256" key="1">
    <source>
        <dbReference type="ARBA" id="ARBA00004906"/>
    </source>
</evidence>
<dbReference type="CDD" id="cd18280">
    <property type="entry name" value="BTB_POZ_BPM_plant"/>
    <property type="match status" value="1"/>
</dbReference>
<dbReference type="InterPro" id="IPR045005">
    <property type="entry name" value="BPM1-6"/>
</dbReference>
<organism evidence="6">
    <name type="scientific">Arundo donax</name>
    <name type="common">Giant reed</name>
    <name type="synonym">Donax arundinaceus</name>
    <dbReference type="NCBI Taxonomy" id="35708"/>
    <lineage>
        <taxon>Eukaryota</taxon>
        <taxon>Viridiplantae</taxon>
        <taxon>Streptophyta</taxon>
        <taxon>Embryophyta</taxon>
        <taxon>Tracheophyta</taxon>
        <taxon>Spermatophyta</taxon>
        <taxon>Magnoliopsida</taxon>
        <taxon>Liliopsida</taxon>
        <taxon>Poales</taxon>
        <taxon>Poaceae</taxon>
        <taxon>PACMAD clade</taxon>
        <taxon>Arundinoideae</taxon>
        <taxon>Arundineae</taxon>
        <taxon>Arundo</taxon>
    </lineage>
</organism>
<keyword evidence="3" id="KW-1133">Transmembrane helix</keyword>
<feature type="transmembrane region" description="Helical" evidence="3">
    <location>
        <begin position="385"/>
        <end position="402"/>
    </location>
</feature>
<evidence type="ECO:0000259" key="5">
    <source>
        <dbReference type="PROSITE" id="PS50144"/>
    </source>
</evidence>
<reference evidence="6" key="2">
    <citation type="journal article" date="2015" name="Data Brief">
        <title>Shoot transcriptome of the giant reed, Arundo donax.</title>
        <authorList>
            <person name="Barrero R.A."/>
            <person name="Guerrero F.D."/>
            <person name="Moolhuijzen P."/>
            <person name="Goolsby J.A."/>
            <person name="Tidwell J."/>
            <person name="Bellgard S.E."/>
            <person name="Bellgard M.I."/>
        </authorList>
    </citation>
    <scope>NUCLEOTIDE SEQUENCE</scope>
    <source>
        <tissue evidence="6">Shoot tissue taken approximately 20 cm above the soil surface</tissue>
    </source>
</reference>
<feature type="transmembrane region" description="Helical" evidence="3">
    <location>
        <begin position="407"/>
        <end position="424"/>
    </location>
</feature>
<feature type="domain" description="MATH" evidence="5">
    <location>
        <begin position="16"/>
        <end position="150"/>
    </location>
</feature>
<dbReference type="Gene3D" id="1.25.40.420">
    <property type="match status" value="1"/>
</dbReference>
<sequence length="425" mass="46584">MAPTGSASAIVGATVNGHHLLHIESYSRTKEDLPTGGSIRSRHFRAGDHRWRVEYYPNGKTAAHAEFISVYLILDENGSALATPFKARAKFSLLDQAGKPVPSHTRTTSLCEYYVSISSSRHGFDDFIKREFLEKSEYLKDDCFTIRCDVIIPKKLHTEDRAAAPPLIPVPPSDLSRHLGDLLATKDGADVTFQVAGEMFSAHRCVLAARSPVFKAELFGAMKESTNTAVIRVDDMEPDVFGALLSFLYTDTLPDCPGKRQAAMTQHLLVAADRYNLKRLKLICEDNLCKHIETGTAATILALAEQHNCLGLKKACSQFLSSPSTLNAVLATDGFEHLARSCPSVVKEIISNISTRAPVDLGEARRGDMNWFGTDKILEDELTTGIKYLILVLVLICAVLSFNRGNATLSCFCLVVAFFVATTIS</sequence>
<dbReference type="PANTHER" id="PTHR26379">
    <property type="entry name" value="BTB/POZ AND MATH DOMAIN-CONTAINING PROTEIN 1"/>
    <property type="match status" value="1"/>
</dbReference>
<evidence type="ECO:0000313" key="6">
    <source>
        <dbReference type="EMBL" id="JAD16452.1"/>
    </source>
</evidence>
<dbReference type="InterPro" id="IPR000210">
    <property type="entry name" value="BTB/POZ_dom"/>
</dbReference>
<keyword evidence="3" id="KW-0812">Transmembrane</keyword>
<dbReference type="Gene3D" id="3.30.710.10">
    <property type="entry name" value="Potassium Channel Kv1.1, Chain A"/>
    <property type="match status" value="1"/>
</dbReference>
<dbReference type="Pfam" id="PF24570">
    <property type="entry name" value="BACK_BPM_SPOP"/>
    <property type="match status" value="1"/>
</dbReference>
<keyword evidence="3" id="KW-0472">Membrane</keyword>
<dbReference type="EMBL" id="GBRH01281443">
    <property type="protein sequence ID" value="JAD16452.1"/>
    <property type="molecule type" value="Transcribed_RNA"/>
</dbReference>
<dbReference type="AlphaFoldDB" id="A0A0A8XXL2"/>
<evidence type="ECO:0000256" key="2">
    <source>
        <dbReference type="ARBA" id="ARBA00010846"/>
    </source>
</evidence>
<dbReference type="Pfam" id="PF22486">
    <property type="entry name" value="MATH_2"/>
    <property type="match status" value="1"/>
</dbReference>
<dbReference type="InterPro" id="IPR002083">
    <property type="entry name" value="MATH/TRAF_dom"/>
</dbReference>
<comment type="similarity">
    <text evidence="2">Belongs to the Tdpoz family.</text>
</comment>
<dbReference type="PROSITE" id="PS50144">
    <property type="entry name" value="MATH"/>
    <property type="match status" value="1"/>
</dbReference>
<dbReference type="InterPro" id="IPR008974">
    <property type="entry name" value="TRAF-like"/>
</dbReference>
<dbReference type="GO" id="GO:0016567">
    <property type="term" value="P:protein ubiquitination"/>
    <property type="evidence" value="ECO:0007669"/>
    <property type="project" value="InterPro"/>
</dbReference>
<feature type="domain" description="BTB" evidence="4">
    <location>
        <begin position="189"/>
        <end position="253"/>
    </location>
</feature>
<dbReference type="PROSITE" id="PS50097">
    <property type="entry name" value="BTB"/>
    <property type="match status" value="1"/>
</dbReference>
<dbReference type="Gene3D" id="2.60.210.10">
    <property type="entry name" value="Apoptosis, Tumor Necrosis Factor Receptor Associated Protein 2, Chain A"/>
    <property type="match status" value="1"/>
</dbReference>
<dbReference type="SMART" id="SM00061">
    <property type="entry name" value="MATH"/>
    <property type="match status" value="1"/>
</dbReference>
<dbReference type="PANTHER" id="PTHR26379:SF396">
    <property type="entry name" value="BTB_POZ DOMAIN CONTAINING PROTEIN"/>
    <property type="match status" value="1"/>
</dbReference>
<dbReference type="InterPro" id="IPR056423">
    <property type="entry name" value="BACK_BPM_SPOP"/>
</dbReference>
<evidence type="ECO:0000259" key="4">
    <source>
        <dbReference type="PROSITE" id="PS50097"/>
    </source>
</evidence>
<dbReference type="SUPFAM" id="SSF54695">
    <property type="entry name" value="POZ domain"/>
    <property type="match status" value="1"/>
</dbReference>
<dbReference type="SUPFAM" id="SSF49599">
    <property type="entry name" value="TRAF domain-like"/>
    <property type="match status" value="1"/>
</dbReference>
<name>A0A0A8XXL2_ARUDO</name>
<evidence type="ECO:0000256" key="3">
    <source>
        <dbReference type="SAM" id="Phobius"/>
    </source>
</evidence>
<reference evidence="6" key="1">
    <citation type="submission" date="2014-09" db="EMBL/GenBank/DDBJ databases">
        <authorList>
            <person name="Magalhaes I.L.F."/>
            <person name="Oliveira U."/>
            <person name="Santos F.R."/>
            <person name="Vidigal T.H.D.A."/>
            <person name="Brescovit A.D."/>
            <person name="Santos A.J."/>
        </authorList>
    </citation>
    <scope>NUCLEOTIDE SEQUENCE</scope>
    <source>
        <tissue evidence="6">Shoot tissue taken approximately 20 cm above the soil surface</tissue>
    </source>
</reference>
<proteinExistence type="inferred from homology"/>
<dbReference type="Pfam" id="PF00651">
    <property type="entry name" value="BTB"/>
    <property type="match status" value="1"/>
</dbReference>
<dbReference type="SMART" id="SM00225">
    <property type="entry name" value="BTB"/>
    <property type="match status" value="1"/>
</dbReference>
<accession>A0A0A8XXL2</accession>
<dbReference type="InterPro" id="IPR011333">
    <property type="entry name" value="SKP1/BTB/POZ_sf"/>
</dbReference>
<comment type="pathway">
    <text evidence="1">Protein modification; protein ubiquitination.</text>
</comment>
<evidence type="ECO:0008006" key="7">
    <source>
        <dbReference type="Google" id="ProtNLM"/>
    </source>
</evidence>
<dbReference type="CDD" id="cd00121">
    <property type="entry name" value="MATH"/>
    <property type="match status" value="1"/>
</dbReference>